<feature type="domain" description="Phage terminase large subunit GpA ATPase" evidence="2">
    <location>
        <begin position="41"/>
        <end position="277"/>
    </location>
</feature>
<proteinExistence type="inferred from homology"/>
<dbReference type="InterPro" id="IPR027417">
    <property type="entry name" value="P-loop_NTPase"/>
</dbReference>
<dbReference type="InterPro" id="IPR051220">
    <property type="entry name" value="TFA_Chaperone"/>
</dbReference>
<organism evidence="4 5">
    <name type="scientific">Kistimonas scapharcae</name>
    <dbReference type="NCBI Taxonomy" id="1036133"/>
    <lineage>
        <taxon>Bacteria</taxon>
        <taxon>Pseudomonadati</taxon>
        <taxon>Pseudomonadota</taxon>
        <taxon>Gammaproteobacteria</taxon>
        <taxon>Oceanospirillales</taxon>
        <taxon>Endozoicomonadaceae</taxon>
        <taxon>Kistimonas</taxon>
    </lineage>
</organism>
<evidence type="ECO:0000313" key="5">
    <source>
        <dbReference type="Proteomes" id="UP001500604"/>
    </source>
</evidence>
<feature type="domain" description="Terminase large subunit GpA endonuclease" evidence="3">
    <location>
        <begin position="288"/>
        <end position="564"/>
    </location>
</feature>
<dbReference type="PANTHER" id="PTHR34413">
    <property type="entry name" value="PROPHAGE TAIL FIBER ASSEMBLY PROTEIN HOMOLOG TFAE-RELATED-RELATED"/>
    <property type="match status" value="1"/>
</dbReference>
<evidence type="ECO:0000313" key="4">
    <source>
        <dbReference type="EMBL" id="GAA4652384.1"/>
    </source>
</evidence>
<protein>
    <submittedName>
        <fullName evidence="4">Phage terminase large subunit family protein</fullName>
    </submittedName>
</protein>
<dbReference type="InterPro" id="IPR008866">
    <property type="entry name" value="Phage_lambda_GpA-like"/>
</dbReference>
<evidence type="ECO:0000256" key="1">
    <source>
        <dbReference type="SAM" id="MobiDB-lite"/>
    </source>
</evidence>
<dbReference type="Proteomes" id="UP001500604">
    <property type="component" value="Unassembled WGS sequence"/>
</dbReference>
<dbReference type="PANTHER" id="PTHR34413:SF2">
    <property type="entry name" value="PROPHAGE TAIL FIBER ASSEMBLY PROTEIN HOMOLOG TFAE-RELATED"/>
    <property type="match status" value="1"/>
</dbReference>
<evidence type="ECO:0000259" key="3">
    <source>
        <dbReference type="Pfam" id="PF20454"/>
    </source>
</evidence>
<dbReference type="Gene3D" id="3.40.50.300">
    <property type="entry name" value="P-loop containing nucleotide triphosphate hydrolases"/>
    <property type="match status" value="1"/>
</dbReference>
<name>A0ABP8VA42_9GAMM</name>
<reference evidence="5" key="1">
    <citation type="journal article" date="2019" name="Int. J. Syst. Evol. Microbiol.">
        <title>The Global Catalogue of Microorganisms (GCM) 10K type strain sequencing project: providing services to taxonomists for standard genome sequencing and annotation.</title>
        <authorList>
            <consortium name="The Broad Institute Genomics Platform"/>
            <consortium name="The Broad Institute Genome Sequencing Center for Infectious Disease"/>
            <person name="Wu L."/>
            <person name="Ma J."/>
        </authorList>
    </citation>
    <scope>NUCLEOTIDE SEQUENCE [LARGE SCALE GENOMIC DNA]</scope>
    <source>
        <strain evidence="5">JCM 17805</strain>
    </source>
</reference>
<feature type="compositionally biased region" description="Basic residues" evidence="1">
    <location>
        <begin position="595"/>
        <end position="604"/>
    </location>
</feature>
<accession>A0ABP8VA42</accession>
<dbReference type="EMBL" id="BAABFL010000474">
    <property type="protein sequence ID" value="GAA4652384.1"/>
    <property type="molecule type" value="Genomic_DNA"/>
</dbReference>
<comment type="caution">
    <text evidence="4">The sequence shown here is derived from an EMBL/GenBank/DDBJ whole genome shotgun (WGS) entry which is preliminary data.</text>
</comment>
<sequence length="612" mass="68512">MTPSITVSNLLRHAAQMAAPPPDLTVSEWADENRRLSSEASAEPGRWKTSRAPYQRDILDAVNDPSCEMVVVMSSAQVGKTELLLNTIGYFADYDPAPILLLQPTLEMAQAFSKDRLAPMVRDTPPLRGKISDSKARDSGNTILHKSFPGGHITMAGANSPSSLASRPIRILLADEVDRFPASAGTEGDPFNLAKKRTTTFWNKKILAVSTPTVKGASRIEALYADSTQEQYQLPCPECGHYQPLTWSQIDFDTGCHACNRCGALSEQHQWLAGVGLWIAQAEHNTCRGFHLNELVSPWRRWEQVIADFKEAKKTPDTLKVWVNTSLGETWEEEGDGVEHHVLYQRREHYRHDVPEGAVVLTCAVDVQDDRFEIEVEGWGEGEENWRIELRILRGDPSRPEIWQQLSDFLGTTYEHASGARLNIACTVIDSGGHFTQEVYKFVRPREGRRVYAIKGKGGAGMPIVGRPSRSNLGKVQLFTVGTDTAKEIVLARLKVCEPGAGYVHFPIRDGFDEEYFMQLTAEQCVTSFVQGRPVRKWKKLRARNEAFDLAVYNTAALYILNPNFTALAKRLQPQEDTEPAPEPTVSQQINAERKRARSPRRRSGGFANSWR</sequence>
<dbReference type="InterPro" id="IPR046453">
    <property type="entry name" value="GpA_ATPase"/>
</dbReference>
<dbReference type="HAMAP" id="MF_04144">
    <property type="entry name" value="TERL_LAMBDA"/>
    <property type="match status" value="1"/>
</dbReference>
<dbReference type="Pfam" id="PF20454">
    <property type="entry name" value="GpA_nuclease"/>
    <property type="match status" value="1"/>
</dbReference>
<gene>
    <name evidence="4" type="ORF">GCM10023116_46680</name>
</gene>
<evidence type="ECO:0000259" key="2">
    <source>
        <dbReference type="Pfam" id="PF05876"/>
    </source>
</evidence>
<dbReference type="Pfam" id="PF05876">
    <property type="entry name" value="GpA_ATPase"/>
    <property type="match status" value="1"/>
</dbReference>
<feature type="region of interest" description="Disordered" evidence="1">
    <location>
        <begin position="573"/>
        <end position="612"/>
    </location>
</feature>
<dbReference type="RefSeq" id="WP_345198936.1">
    <property type="nucleotide sequence ID" value="NZ_BAABFL010000474.1"/>
</dbReference>
<keyword evidence="5" id="KW-1185">Reference proteome</keyword>
<dbReference type="InterPro" id="IPR046454">
    <property type="entry name" value="GpA_endonuclease"/>
</dbReference>